<feature type="coiled-coil region" evidence="1">
    <location>
        <begin position="46"/>
        <end position="101"/>
    </location>
</feature>
<evidence type="ECO:0000313" key="3">
    <source>
        <dbReference type="Proteomes" id="UP000279029"/>
    </source>
</evidence>
<name>A0A3P7PPG9_9FIRM</name>
<dbReference type="KEGG" id="cbar:PATL70BA_0511"/>
<accession>A0A3P7PPG9</accession>
<evidence type="ECO:0000313" key="2">
    <source>
        <dbReference type="EMBL" id="VDN46367.1"/>
    </source>
</evidence>
<keyword evidence="1" id="KW-0175">Coiled coil</keyword>
<sequence>MSVVTLMKRHRENTIDMTPLLDVVFILLFALIMNVTVAQAEDEAVITNQGAQIVALEQDKTSLEEEKTALEEAIIMNEEQVRNNEDKLDALSEALENLVNMDLQNLQDPETIASLEAMFEEGDLVDTWLRYQQVADKYLFVEIKITNDHGRTYLNGNYTGINIDQQDVIDREVRSDKVASLSSHILNWLDHRQGGYSFVFVTLVSEDEVTRAATNVLQDALNRLQLNFNKDYYMINKYIRYE</sequence>
<reference evidence="2 3" key="1">
    <citation type="submission" date="2018-09" db="EMBL/GenBank/DDBJ databases">
        <authorList>
            <person name="Postec A."/>
        </authorList>
    </citation>
    <scope>NUCLEOTIDE SEQUENCE [LARGE SCALE GENOMIC DNA]</scope>
    <source>
        <strain evidence="2">70B-A</strain>
    </source>
</reference>
<keyword evidence="3" id="KW-1185">Reference proteome</keyword>
<protein>
    <submittedName>
        <fullName evidence="2">Uncharacterized protein</fullName>
    </submittedName>
</protein>
<dbReference type="EMBL" id="LR130778">
    <property type="protein sequence ID" value="VDN46367.1"/>
    <property type="molecule type" value="Genomic_DNA"/>
</dbReference>
<dbReference type="Proteomes" id="UP000279029">
    <property type="component" value="Chromosome"/>
</dbReference>
<evidence type="ECO:0000256" key="1">
    <source>
        <dbReference type="SAM" id="Coils"/>
    </source>
</evidence>
<organism evidence="2 3">
    <name type="scientific">Petrocella atlantisensis</name>
    <dbReference type="NCBI Taxonomy" id="2173034"/>
    <lineage>
        <taxon>Bacteria</taxon>
        <taxon>Bacillati</taxon>
        <taxon>Bacillota</taxon>
        <taxon>Clostridia</taxon>
        <taxon>Lachnospirales</taxon>
        <taxon>Vallitaleaceae</taxon>
        <taxon>Petrocella</taxon>
    </lineage>
</organism>
<proteinExistence type="predicted"/>
<dbReference type="AlphaFoldDB" id="A0A3P7PPG9"/>
<gene>
    <name evidence="2" type="ORF">PATL70BA_0511</name>
</gene>